<evidence type="ECO:0000256" key="6">
    <source>
        <dbReference type="ARBA" id="ARBA00023136"/>
    </source>
</evidence>
<feature type="transmembrane region" description="Helical" evidence="7">
    <location>
        <begin position="286"/>
        <end position="303"/>
    </location>
</feature>
<dbReference type="GO" id="GO:0016020">
    <property type="term" value="C:membrane"/>
    <property type="evidence" value="ECO:0007669"/>
    <property type="project" value="UniProtKB-SubCell"/>
</dbReference>
<feature type="chain" id="PRO_5026994317" evidence="8">
    <location>
        <begin position="19"/>
        <end position="397"/>
    </location>
</feature>
<feature type="transmembrane region" description="Helical" evidence="7">
    <location>
        <begin position="196"/>
        <end position="221"/>
    </location>
</feature>
<keyword evidence="3" id="KW-1003">Cell membrane</keyword>
<gene>
    <name evidence="10" type="ORF">GO499_18625</name>
</gene>
<dbReference type="InterPro" id="IPR020846">
    <property type="entry name" value="MFS_dom"/>
</dbReference>
<dbReference type="InterPro" id="IPR011701">
    <property type="entry name" value="MFS"/>
</dbReference>
<dbReference type="Pfam" id="PF07690">
    <property type="entry name" value="MFS_1"/>
    <property type="match status" value="1"/>
</dbReference>
<dbReference type="PROSITE" id="PS50850">
    <property type="entry name" value="MFS"/>
    <property type="match status" value="1"/>
</dbReference>
<feature type="transmembrane region" description="Helical" evidence="7">
    <location>
        <begin position="262"/>
        <end position="280"/>
    </location>
</feature>
<keyword evidence="8" id="KW-0732">Signal</keyword>
<feature type="transmembrane region" description="Helical" evidence="7">
    <location>
        <begin position="227"/>
        <end position="250"/>
    </location>
</feature>
<proteinExistence type="predicted"/>
<dbReference type="AlphaFoldDB" id="A0A6P1T742"/>
<dbReference type="GO" id="GO:0022857">
    <property type="term" value="F:transmembrane transporter activity"/>
    <property type="evidence" value="ECO:0007669"/>
    <property type="project" value="InterPro"/>
</dbReference>
<protein>
    <submittedName>
        <fullName evidence="10">MFS transporter</fullName>
    </submittedName>
</protein>
<feature type="transmembrane region" description="Helical" evidence="7">
    <location>
        <begin position="124"/>
        <end position="146"/>
    </location>
</feature>
<dbReference type="EMBL" id="CP046620">
    <property type="protein sequence ID" value="QHQ37500.1"/>
    <property type="molecule type" value="Genomic_DNA"/>
</dbReference>
<evidence type="ECO:0000256" key="2">
    <source>
        <dbReference type="ARBA" id="ARBA00022448"/>
    </source>
</evidence>
<feature type="transmembrane region" description="Helical" evidence="7">
    <location>
        <begin position="152"/>
        <end position="175"/>
    </location>
</feature>
<dbReference type="Proteomes" id="UP000464495">
    <property type="component" value="Chromosome"/>
</dbReference>
<dbReference type="KEGG" id="amaq:GO499_18625"/>
<feature type="transmembrane region" description="Helical" evidence="7">
    <location>
        <begin position="329"/>
        <end position="351"/>
    </location>
</feature>
<feature type="transmembrane region" description="Helical" evidence="7">
    <location>
        <begin position="66"/>
        <end position="85"/>
    </location>
</feature>
<keyword evidence="6 7" id="KW-0472">Membrane</keyword>
<feature type="transmembrane region" description="Helical" evidence="7">
    <location>
        <begin position="34"/>
        <end position="54"/>
    </location>
</feature>
<evidence type="ECO:0000256" key="3">
    <source>
        <dbReference type="ARBA" id="ARBA00022475"/>
    </source>
</evidence>
<keyword evidence="2" id="KW-0813">Transport</keyword>
<evidence type="ECO:0000256" key="5">
    <source>
        <dbReference type="ARBA" id="ARBA00022989"/>
    </source>
</evidence>
<name>A0A6P1T742_9RHOB</name>
<feature type="transmembrane region" description="Helical" evidence="7">
    <location>
        <begin position="91"/>
        <end position="112"/>
    </location>
</feature>
<evidence type="ECO:0000313" key="10">
    <source>
        <dbReference type="EMBL" id="QHQ37500.1"/>
    </source>
</evidence>
<comment type="subcellular location">
    <subcellularLocation>
        <location evidence="1">Cell membrane</location>
        <topology evidence="1">Multi-pass membrane protein</topology>
    </subcellularLocation>
</comment>
<dbReference type="CDD" id="cd17321">
    <property type="entry name" value="MFS_MMR_MDR_like"/>
    <property type="match status" value="1"/>
</dbReference>
<dbReference type="InterPro" id="IPR036259">
    <property type="entry name" value="MFS_trans_sf"/>
</dbReference>
<accession>A0A6P1T742</accession>
<evidence type="ECO:0000313" key="11">
    <source>
        <dbReference type="Proteomes" id="UP000464495"/>
    </source>
</evidence>
<keyword evidence="11" id="KW-1185">Reference proteome</keyword>
<evidence type="ECO:0000256" key="7">
    <source>
        <dbReference type="SAM" id="Phobius"/>
    </source>
</evidence>
<reference evidence="10 11" key="1">
    <citation type="submission" date="2019-12" db="EMBL/GenBank/DDBJ databases">
        <title>Complete genome sequence of Algicella marina strain 9Alg 56(T) isolated from the red alga Tichocarpus crinitus.</title>
        <authorList>
            <person name="Kim S.-G."/>
            <person name="Nedashkovskaya O.I."/>
        </authorList>
    </citation>
    <scope>NUCLEOTIDE SEQUENCE [LARGE SCALE GENOMIC DNA]</scope>
    <source>
        <strain evidence="10 11">9Alg 56</strain>
    </source>
</reference>
<feature type="domain" description="Major facilitator superfamily (MFS) profile" evidence="9">
    <location>
        <begin position="1"/>
        <end position="392"/>
    </location>
</feature>
<dbReference type="Gene3D" id="1.20.1720.10">
    <property type="entry name" value="Multidrug resistance protein D"/>
    <property type="match status" value="1"/>
</dbReference>
<evidence type="ECO:0000256" key="1">
    <source>
        <dbReference type="ARBA" id="ARBA00004651"/>
    </source>
</evidence>
<keyword evidence="4 7" id="KW-0812">Transmembrane</keyword>
<evidence type="ECO:0000259" key="9">
    <source>
        <dbReference type="PROSITE" id="PS50850"/>
    </source>
</evidence>
<organism evidence="10 11">
    <name type="scientific">Algicella marina</name>
    <dbReference type="NCBI Taxonomy" id="2683284"/>
    <lineage>
        <taxon>Bacteria</taxon>
        <taxon>Pseudomonadati</taxon>
        <taxon>Pseudomonadota</taxon>
        <taxon>Alphaproteobacteria</taxon>
        <taxon>Rhodobacterales</taxon>
        <taxon>Paracoccaceae</taxon>
        <taxon>Algicella</taxon>
    </lineage>
</organism>
<keyword evidence="5 7" id="KW-1133">Transmembrane helix</keyword>
<dbReference type="PANTHER" id="PTHR42718">
    <property type="entry name" value="MAJOR FACILITATOR SUPERFAMILY MULTIDRUG TRANSPORTER MFSC"/>
    <property type="match status" value="1"/>
</dbReference>
<feature type="signal peptide" evidence="8">
    <location>
        <begin position="1"/>
        <end position="18"/>
    </location>
</feature>
<sequence>MACAALCMLLASLGTSIANIALPALTIAFAAPLASVQWVVIAYLAAMTATALLAGRLGDRFGHRNILLAGLALFLVASLACAAATELWALVAARTVQGAAAACLMVLTVAMMRSTVGPQRVGRAMGMLGTMAAVGTALGPSLGGLLLALLPWWSVFAVLVPLAALALLLGWRVLPKGAEAVAGTGFGWVLLRQRQFVLRLVANAVVALVMMTTLIVGPFYLTLGLGLSTAAMGAVMSVGPVISILSGIPSGRLTDAIGAERVTGLGLVAMCAGAGALVMLPGVLGLTGYLLAIAVLTPGYQMFQAANTAGAMAASPADRRGMTSGLLGLARNIGLIGGASVMGVVFATGVGTDELTEATPASIGAGLQLAFGICAVLLAMVLAVGRMKQEARGQEIG</sequence>
<evidence type="ECO:0000256" key="8">
    <source>
        <dbReference type="SAM" id="SignalP"/>
    </source>
</evidence>
<dbReference type="PRINTS" id="PR01036">
    <property type="entry name" value="TCRTETB"/>
</dbReference>
<dbReference type="SUPFAM" id="SSF103473">
    <property type="entry name" value="MFS general substrate transporter"/>
    <property type="match status" value="1"/>
</dbReference>
<dbReference type="PANTHER" id="PTHR42718:SF46">
    <property type="entry name" value="BLR6921 PROTEIN"/>
    <property type="match status" value="1"/>
</dbReference>
<evidence type="ECO:0000256" key="4">
    <source>
        <dbReference type="ARBA" id="ARBA00022692"/>
    </source>
</evidence>
<feature type="transmembrane region" description="Helical" evidence="7">
    <location>
        <begin position="363"/>
        <end position="384"/>
    </location>
</feature>